<dbReference type="SUPFAM" id="SSF54427">
    <property type="entry name" value="NTF2-like"/>
    <property type="match status" value="1"/>
</dbReference>
<evidence type="ECO:0000259" key="1">
    <source>
        <dbReference type="Pfam" id="PF12680"/>
    </source>
</evidence>
<dbReference type="RefSeq" id="WP_343889668.1">
    <property type="nucleotide sequence ID" value="NZ_BAAAEH010000023.1"/>
</dbReference>
<accession>A0ABU9YAZ0</accession>
<dbReference type="Gene3D" id="3.10.450.50">
    <property type="match status" value="1"/>
</dbReference>
<dbReference type="InterPro" id="IPR037401">
    <property type="entry name" value="SnoaL-like"/>
</dbReference>
<gene>
    <name evidence="2" type="ORF">ABC974_25355</name>
</gene>
<sequence length="124" mass="14435">MTLLEQYIAGWRAHDTNAILATLTPDCVVAESFGPVYRGHAWVKRWFAAWFAEKGRVIDWTIHDLQSLRDVEIAEWTFHYTWCGAEKSFDGATIAKLHEGRVSSLREYATITPLYDWRGEWQPF</sequence>
<feature type="domain" description="SnoaL-like" evidence="1">
    <location>
        <begin position="5"/>
        <end position="103"/>
    </location>
</feature>
<dbReference type="InterPro" id="IPR032710">
    <property type="entry name" value="NTF2-like_dom_sf"/>
</dbReference>
<dbReference type="Pfam" id="PF12680">
    <property type="entry name" value="SnoaL_2"/>
    <property type="match status" value="1"/>
</dbReference>
<dbReference type="EMBL" id="JBDIME010000036">
    <property type="protein sequence ID" value="MEN2792979.1"/>
    <property type="molecule type" value="Genomic_DNA"/>
</dbReference>
<comment type="caution">
    <text evidence="2">The sequence shown here is derived from an EMBL/GenBank/DDBJ whole genome shotgun (WGS) entry which is preliminary data.</text>
</comment>
<keyword evidence="3" id="KW-1185">Reference proteome</keyword>
<evidence type="ECO:0000313" key="3">
    <source>
        <dbReference type="Proteomes" id="UP001419910"/>
    </source>
</evidence>
<dbReference type="Proteomes" id="UP001419910">
    <property type="component" value="Unassembled WGS sequence"/>
</dbReference>
<evidence type="ECO:0000313" key="2">
    <source>
        <dbReference type="EMBL" id="MEN2792979.1"/>
    </source>
</evidence>
<protein>
    <submittedName>
        <fullName evidence="2">Nuclear transport factor 2 family protein</fullName>
    </submittedName>
</protein>
<name>A0ABU9YAZ0_9SPHN</name>
<proteinExistence type="predicted"/>
<reference evidence="2 3" key="1">
    <citation type="submission" date="2024-05" db="EMBL/GenBank/DDBJ databases">
        <authorList>
            <person name="Liu Q."/>
            <person name="Xin Y.-H."/>
        </authorList>
    </citation>
    <scope>NUCLEOTIDE SEQUENCE [LARGE SCALE GENOMIC DNA]</scope>
    <source>
        <strain evidence="2 3">CGMCC 1.10181</strain>
    </source>
</reference>
<organism evidence="2 3">
    <name type="scientific">Sphingomonas oligophenolica</name>
    <dbReference type="NCBI Taxonomy" id="301154"/>
    <lineage>
        <taxon>Bacteria</taxon>
        <taxon>Pseudomonadati</taxon>
        <taxon>Pseudomonadota</taxon>
        <taxon>Alphaproteobacteria</taxon>
        <taxon>Sphingomonadales</taxon>
        <taxon>Sphingomonadaceae</taxon>
        <taxon>Sphingomonas</taxon>
    </lineage>
</organism>